<dbReference type="InterPro" id="IPR024975">
    <property type="entry name" value="NOV_C"/>
</dbReference>
<name>A0A4V1MAI6_9BACT</name>
<dbReference type="EMBL" id="SDHZ01000001">
    <property type="protein sequence ID" value="RXK86006.1"/>
    <property type="molecule type" value="Genomic_DNA"/>
</dbReference>
<dbReference type="Pfam" id="PF13020">
    <property type="entry name" value="NOV_C"/>
    <property type="match status" value="1"/>
</dbReference>
<proteinExistence type="predicted"/>
<evidence type="ECO:0000313" key="3">
    <source>
        <dbReference type="Proteomes" id="UP000290545"/>
    </source>
</evidence>
<feature type="domain" description="Protein NO VEIN C-terminal" evidence="1">
    <location>
        <begin position="259"/>
        <end position="354"/>
    </location>
</feature>
<reference evidence="2 3" key="1">
    <citation type="submission" date="2019-01" db="EMBL/GenBank/DDBJ databases">
        <title>Filimonas sp. strain TTM-71.</title>
        <authorList>
            <person name="Chen W.-M."/>
        </authorList>
    </citation>
    <scope>NUCLEOTIDE SEQUENCE [LARGE SCALE GENOMIC DNA]</scope>
    <source>
        <strain evidence="2 3">TTM-71</strain>
    </source>
</reference>
<sequence>MISHITKKDIALVEKLSKEHYPTKGLNTSVPKNEINELLELRRRLKVMSDFFKQKYEQDFGVLRSEHSTGNPVGRGGGLRRVWSGIFKGSDNKQYAAQISFVIDGLNGSLDVGFYFGRASSFRLDKDKRLKYEAELKKIGFLLSMALNNDNKLRKRYYDLFEIGFRAEIKDSVVSPEEWLSNASIDPTYSSVTIKICPNSFGYIDLESIDFYVALVIPLLGVIPEKVNNFMPSKRKMNALTPEQRAQKAERLAFIGLKGEEYIMDIERNKTAAWSNAEKRPPRHVSLESDNEGYDILSYEQDGTEIYIEVKTTTLDRKHPLGKTFFLSSSEYRFYETNKNKYRLYRVWDIFGTPSWEMVDLQKADLITDGYKVSIRK</sequence>
<keyword evidence="3" id="KW-1185">Reference proteome</keyword>
<organism evidence="2 3">
    <name type="scientific">Filimonas effusa</name>
    <dbReference type="NCBI Taxonomy" id="2508721"/>
    <lineage>
        <taxon>Bacteria</taxon>
        <taxon>Pseudomonadati</taxon>
        <taxon>Bacteroidota</taxon>
        <taxon>Chitinophagia</taxon>
        <taxon>Chitinophagales</taxon>
        <taxon>Chitinophagaceae</taxon>
        <taxon>Filimonas</taxon>
    </lineage>
</organism>
<evidence type="ECO:0000259" key="1">
    <source>
        <dbReference type="Pfam" id="PF13020"/>
    </source>
</evidence>
<evidence type="ECO:0000313" key="2">
    <source>
        <dbReference type="EMBL" id="RXK86006.1"/>
    </source>
</evidence>
<dbReference type="AlphaFoldDB" id="A0A4V1MAI6"/>
<dbReference type="RefSeq" id="WP_129001757.1">
    <property type="nucleotide sequence ID" value="NZ_SDHZ01000001.1"/>
</dbReference>
<accession>A0A4V1MAI6</accession>
<comment type="caution">
    <text evidence="2">The sequence shown here is derived from an EMBL/GenBank/DDBJ whole genome shotgun (WGS) entry which is preliminary data.</text>
</comment>
<protein>
    <submittedName>
        <fullName evidence="2">DUF3883 domain-containing protein</fullName>
    </submittedName>
</protein>
<dbReference type="OrthoDB" id="9781481at2"/>
<dbReference type="Proteomes" id="UP000290545">
    <property type="component" value="Unassembled WGS sequence"/>
</dbReference>
<gene>
    <name evidence="2" type="ORF">ESB13_04130</name>
</gene>